<dbReference type="EMBL" id="JANVFO010000003">
    <property type="protein sequence ID" value="KAJ3737094.1"/>
    <property type="molecule type" value="Genomic_DNA"/>
</dbReference>
<evidence type="ECO:0000313" key="2">
    <source>
        <dbReference type="Proteomes" id="UP001176059"/>
    </source>
</evidence>
<dbReference type="GO" id="GO:0000400">
    <property type="term" value="F:four-way junction DNA binding"/>
    <property type="evidence" value="ECO:0007669"/>
    <property type="project" value="TreeGrafter"/>
</dbReference>
<accession>A0AA38JKE9</accession>
<sequence>MNFEQMIQEIRSEPLLTLLSSVRCEETEPLNIHATKAGSFDSSISQGLPFALPRLGDVVEIQGPPASGKSHLLYLLMFICIIPTTHASISLGGWDKVVLLFDTDASFDLVRFERLLTSHLEAALNTNTSTVQQLVKRSLKNLHIFRPASSIQLAATLLCLPSYHHTKLPDSEIGILAVDSMSAFYWLDRFTAEQLRATNAPGVKEPNNPLQHVITALQRFHRTHRPLIVLTNWGLTSTQSNVGIDRRGVPTYRQHLNPPPALFPDLEADSPPVHSFRLPLTLHITLSMSPVQQFPVDISLDDACAQECPNPSTICQILGVVRSANSSQTNQFTLNIEANRIDASITVSSPTKDH</sequence>
<keyword evidence="2" id="KW-1185">Reference proteome</keyword>
<dbReference type="InterPro" id="IPR027417">
    <property type="entry name" value="P-loop_NTPase"/>
</dbReference>
<dbReference type="PANTHER" id="PTHR46644">
    <property type="entry name" value="DNA REPAIR PROTEIN XRCC2"/>
    <property type="match status" value="1"/>
</dbReference>
<dbReference type="GO" id="GO:0005657">
    <property type="term" value="C:replication fork"/>
    <property type="evidence" value="ECO:0007669"/>
    <property type="project" value="InterPro"/>
</dbReference>
<reference evidence="1" key="1">
    <citation type="submission" date="2022-08" db="EMBL/GenBank/DDBJ databases">
        <authorList>
            <consortium name="DOE Joint Genome Institute"/>
            <person name="Min B."/>
            <person name="Sierra-Patev S."/>
            <person name="Naranjo-Ortiz M."/>
            <person name="Looney B."/>
            <person name="Konkel Z."/>
            <person name="Slot J.C."/>
            <person name="Sakamoto Y."/>
            <person name="Steenwyk J.L."/>
            <person name="Rokas A."/>
            <person name="Carro J."/>
            <person name="Camarero S."/>
            <person name="Ferreira P."/>
            <person name="Molpeceres G."/>
            <person name="Ruiz-duenas F.J."/>
            <person name="Serrano A."/>
            <person name="Henrissat B."/>
            <person name="Drula E."/>
            <person name="Hughes K.W."/>
            <person name="Mata J.L."/>
            <person name="Ishikawa N.K."/>
            <person name="Vargas-Isla R."/>
            <person name="Ushijima S."/>
            <person name="Smith C.A."/>
            <person name="Ahrendt S."/>
            <person name="Andreopoulos W."/>
            <person name="He G."/>
            <person name="LaButti K."/>
            <person name="Lipzen A."/>
            <person name="Ng V."/>
            <person name="Riley R."/>
            <person name="Sandor L."/>
            <person name="Barry K."/>
            <person name="Martinez A.T."/>
            <person name="Xiao Y."/>
            <person name="Gibbons J.G."/>
            <person name="Terashima K."/>
            <person name="Hibbett D.S."/>
            <person name="Grigoriev I.V."/>
        </authorList>
    </citation>
    <scope>NUCLEOTIDE SEQUENCE</scope>
    <source>
        <strain evidence="1">ET3784</strain>
    </source>
</reference>
<protein>
    <recommendedName>
        <fullName evidence="3">DNA recombination and repair protein Rad51-like C-terminal domain-containing protein</fullName>
    </recommendedName>
</protein>
<dbReference type="SUPFAM" id="SSF52540">
    <property type="entry name" value="P-loop containing nucleoside triphosphate hydrolases"/>
    <property type="match status" value="1"/>
</dbReference>
<dbReference type="GO" id="GO:0005815">
    <property type="term" value="C:microtubule organizing center"/>
    <property type="evidence" value="ECO:0007669"/>
    <property type="project" value="TreeGrafter"/>
</dbReference>
<dbReference type="Proteomes" id="UP001176059">
    <property type="component" value="Unassembled WGS sequence"/>
</dbReference>
<gene>
    <name evidence="1" type="ORF">DFJ43DRAFT_400566</name>
</gene>
<organism evidence="1 2">
    <name type="scientific">Lentinula guzmanii</name>
    <dbReference type="NCBI Taxonomy" id="2804957"/>
    <lineage>
        <taxon>Eukaryota</taxon>
        <taxon>Fungi</taxon>
        <taxon>Dikarya</taxon>
        <taxon>Basidiomycota</taxon>
        <taxon>Agaricomycotina</taxon>
        <taxon>Agaricomycetes</taxon>
        <taxon>Agaricomycetidae</taxon>
        <taxon>Agaricales</taxon>
        <taxon>Marasmiineae</taxon>
        <taxon>Omphalotaceae</taxon>
        <taxon>Lentinula</taxon>
    </lineage>
</organism>
<dbReference type="CDD" id="cd19490">
    <property type="entry name" value="XRCC2"/>
    <property type="match status" value="1"/>
</dbReference>
<dbReference type="Gene3D" id="3.40.50.300">
    <property type="entry name" value="P-loop containing nucleotide triphosphate hydrolases"/>
    <property type="match status" value="1"/>
</dbReference>
<evidence type="ECO:0000313" key="1">
    <source>
        <dbReference type="EMBL" id="KAJ3737094.1"/>
    </source>
</evidence>
<dbReference type="AlphaFoldDB" id="A0AA38JKE9"/>
<name>A0AA38JKE9_9AGAR</name>
<evidence type="ECO:0008006" key="3">
    <source>
        <dbReference type="Google" id="ProtNLM"/>
    </source>
</evidence>
<dbReference type="PANTHER" id="PTHR46644:SF2">
    <property type="entry name" value="DNA REPAIR PROTEIN XRCC2"/>
    <property type="match status" value="1"/>
</dbReference>
<comment type="caution">
    <text evidence="1">The sequence shown here is derived from an EMBL/GenBank/DDBJ whole genome shotgun (WGS) entry which is preliminary data.</text>
</comment>
<proteinExistence type="predicted"/>
<dbReference type="GO" id="GO:0042148">
    <property type="term" value="P:DNA strand invasion"/>
    <property type="evidence" value="ECO:0007669"/>
    <property type="project" value="TreeGrafter"/>
</dbReference>
<dbReference type="GO" id="GO:0000724">
    <property type="term" value="P:double-strand break repair via homologous recombination"/>
    <property type="evidence" value="ECO:0007669"/>
    <property type="project" value="InterPro"/>
</dbReference>
<dbReference type="InterPro" id="IPR030547">
    <property type="entry name" value="XRCC2"/>
</dbReference>
<reference evidence="1" key="2">
    <citation type="journal article" date="2023" name="Proc. Natl. Acad. Sci. U.S.A.">
        <title>A global phylogenomic analysis of the shiitake genus Lentinula.</title>
        <authorList>
            <person name="Sierra-Patev S."/>
            <person name="Min B."/>
            <person name="Naranjo-Ortiz M."/>
            <person name="Looney B."/>
            <person name="Konkel Z."/>
            <person name="Slot J.C."/>
            <person name="Sakamoto Y."/>
            <person name="Steenwyk J.L."/>
            <person name="Rokas A."/>
            <person name="Carro J."/>
            <person name="Camarero S."/>
            <person name="Ferreira P."/>
            <person name="Molpeceres G."/>
            <person name="Ruiz-Duenas F.J."/>
            <person name="Serrano A."/>
            <person name="Henrissat B."/>
            <person name="Drula E."/>
            <person name="Hughes K.W."/>
            <person name="Mata J.L."/>
            <person name="Ishikawa N.K."/>
            <person name="Vargas-Isla R."/>
            <person name="Ushijima S."/>
            <person name="Smith C.A."/>
            <person name="Donoghue J."/>
            <person name="Ahrendt S."/>
            <person name="Andreopoulos W."/>
            <person name="He G."/>
            <person name="LaButti K."/>
            <person name="Lipzen A."/>
            <person name="Ng V."/>
            <person name="Riley R."/>
            <person name="Sandor L."/>
            <person name="Barry K."/>
            <person name="Martinez A.T."/>
            <person name="Xiao Y."/>
            <person name="Gibbons J.G."/>
            <person name="Terashima K."/>
            <person name="Grigoriev I.V."/>
            <person name="Hibbett D."/>
        </authorList>
    </citation>
    <scope>NUCLEOTIDE SEQUENCE</scope>
    <source>
        <strain evidence="1">ET3784</strain>
    </source>
</reference>
<dbReference type="GO" id="GO:0033063">
    <property type="term" value="C:Rad51B-Rad51C-Rad51D-XRCC2 complex"/>
    <property type="evidence" value="ECO:0007669"/>
    <property type="project" value="InterPro"/>
</dbReference>